<organism evidence="1 2">
    <name type="scientific">Phrynocephalus forsythii</name>
    <dbReference type="NCBI Taxonomy" id="171643"/>
    <lineage>
        <taxon>Eukaryota</taxon>
        <taxon>Metazoa</taxon>
        <taxon>Chordata</taxon>
        <taxon>Craniata</taxon>
        <taxon>Vertebrata</taxon>
        <taxon>Euteleostomi</taxon>
        <taxon>Lepidosauria</taxon>
        <taxon>Squamata</taxon>
        <taxon>Bifurcata</taxon>
        <taxon>Unidentata</taxon>
        <taxon>Episquamata</taxon>
        <taxon>Toxicofera</taxon>
        <taxon>Iguania</taxon>
        <taxon>Acrodonta</taxon>
        <taxon>Agamidae</taxon>
        <taxon>Agaminae</taxon>
        <taxon>Phrynocephalus</taxon>
    </lineage>
</organism>
<name>A0A9Q1B7P4_9SAUR</name>
<accession>A0A9Q1B7P4</accession>
<proteinExistence type="predicted"/>
<gene>
    <name evidence="1" type="ORF">JRQ81_000757</name>
</gene>
<evidence type="ECO:0000313" key="2">
    <source>
        <dbReference type="Proteomes" id="UP001142489"/>
    </source>
</evidence>
<dbReference type="EMBL" id="JAPFRF010000001">
    <property type="protein sequence ID" value="KAJ7344807.1"/>
    <property type="molecule type" value="Genomic_DNA"/>
</dbReference>
<dbReference type="Proteomes" id="UP001142489">
    <property type="component" value="Unassembled WGS sequence"/>
</dbReference>
<sequence length="230" mass="26752">MITRTNVFTELQFNELQSNIQAAEIQEAQNISVPKVLVAIEKELTDVDFPNNDQVQASPLPSLQSDKRQLIEYQEKLNKRIMNHLKTCEERIRLLLIKFMPKKLLADMNAATENIESRTLQETSQLMYSAALIATEALMPERIRKKGRMPAVPKWKISPQNKIGTLRSAASKLKEMKEKKVNNNKTKGYLIKKYHLDKRKIKEALEIVKQQMIAVSRMIQRYEDKIKQFQ</sequence>
<comment type="caution">
    <text evidence="1">The sequence shown here is derived from an EMBL/GenBank/DDBJ whole genome shotgun (WGS) entry which is preliminary data.</text>
</comment>
<dbReference type="AlphaFoldDB" id="A0A9Q1B7P4"/>
<protein>
    <submittedName>
        <fullName evidence="1">Uncharacterized protein</fullName>
    </submittedName>
</protein>
<dbReference type="OrthoDB" id="2194416at2759"/>
<reference evidence="1" key="1">
    <citation type="journal article" date="2023" name="DNA Res.">
        <title>Chromosome-level genome assembly of Phrynocephalus forsythii using third-generation DNA sequencing and Hi-C analysis.</title>
        <authorList>
            <person name="Qi Y."/>
            <person name="Zhao W."/>
            <person name="Zhao Y."/>
            <person name="Niu C."/>
            <person name="Cao S."/>
            <person name="Zhang Y."/>
        </authorList>
    </citation>
    <scope>NUCLEOTIDE SEQUENCE</scope>
    <source>
        <tissue evidence="1">Muscle</tissue>
    </source>
</reference>
<keyword evidence="2" id="KW-1185">Reference proteome</keyword>
<evidence type="ECO:0000313" key="1">
    <source>
        <dbReference type="EMBL" id="KAJ7344807.1"/>
    </source>
</evidence>